<name>A0A0E9TRS6_ANGAN</name>
<evidence type="ECO:0000313" key="1">
    <source>
        <dbReference type="EMBL" id="JAH56404.1"/>
    </source>
</evidence>
<accession>A0A0E9TRS6</accession>
<sequence length="61" mass="6735">MRTIATVKHITVENVGVSGCSDSILIQDWAIKKSAMELLTKHHTLVGTFPLTFVNIRPICV</sequence>
<protein>
    <submittedName>
        <fullName evidence="1">Uncharacterized protein</fullName>
    </submittedName>
</protein>
<organism evidence="1">
    <name type="scientific">Anguilla anguilla</name>
    <name type="common">European freshwater eel</name>
    <name type="synonym">Muraena anguilla</name>
    <dbReference type="NCBI Taxonomy" id="7936"/>
    <lineage>
        <taxon>Eukaryota</taxon>
        <taxon>Metazoa</taxon>
        <taxon>Chordata</taxon>
        <taxon>Craniata</taxon>
        <taxon>Vertebrata</taxon>
        <taxon>Euteleostomi</taxon>
        <taxon>Actinopterygii</taxon>
        <taxon>Neopterygii</taxon>
        <taxon>Teleostei</taxon>
        <taxon>Anguilliformes</taxon>
        <taxon>Anguillidae</taxon>
        <taxon>Anguilla</taxon>
    </lineage>
</organism>
<reference evidence="1" key="1">
    <citation type="submission" date="2014-11" db="EMBL/GenBank/DDBJ databases">
        <authorList>
            <person name="Amaro Gonzalez C."/>
        </authorList>
    </citation>
    <scope>NUCLEOTIDE SEQUENCE</scope>
</reference>
<reference evidence="1" key="2">
    <citation type="journal article" date="2015" name="Fish Shellfish Immunol.">
        <title>Early steps in the European eel (Anguilla anguilla)-Vibrio vulnificus interaction in the gills: Role of the RtxA13 toxin.</title>
        <authorList>
            <person name="Callol A."/>
            <person name="Pajuelo D."/>
            <person name="Ebbesson L."/>
            <person name="Teles M."/>
            <person name="MacKenzie S."/>
            <person name="Amaro C."/>
        </authorList>
    </citation>
    <scope>NUCLEOTIDE SEQUENCE</scope>
</reference>
<dbReference type="EMBL" id="GBXM01052173">
    <property type="protein sequence ID" value="JAH56404.1"/>
    <property type="molecule type" value="Transcribed_RNA"/>
</dbReference>
<dbReference type="AlphaFoldDB" id="A0A0E9TRS6"/>
<proteinExistence type="predicted"/>